<accession>A0A0L9TGR4</accession>
<dbReference type="Gramene" id="KOM29783">
    <property type="protein sequence ID" value="KOM29783"/>
    <property type="gene ID" value="LR48_Vigan785s001100"/>
</dbReference>
<reference evidence="2" key="1">
    <citation type="journal article" date="2015" name="Proc. Natl. Acad. Sci. U.S.A.">
        <title>Genome sequencing of adzuki bean (Vigna angularis) provides insight into high starch and low fat accumulation and domestication.</title>
        <authorList>
            <person name="Yang K."/>
            <person name="Tian Z."/>
            <person name="Chen C."/>
            <person name="Luo L."/>
            <person name="Zhao B."/>
            <person name="Wang Z."/>
            <person name="Yu L."/>
            <person name="Li Y."/>
            <person name="Sun Y."/>
            <person name="Li W."/>
            <person name="Chen Y."/>
            <person name="Li Y."/>
            <person name="Zhang Y."/>
            <person name="Ai D."/>
            <person name="Zhao J."/>
            <person name="Shang C."/>
            <person name="Ma Y."/>
            <person name="Wu B."/>
            <person name="Wang M."/>
            <person name="Gao L."/>
            <person name="Sun D."/>
            <person name="Zhang P."/>
            <person name="Guo F."/>
            <person name="Wang W."/>
            <person name="Li Y."/>
            <person name="Wang J."/>
            <person name="Varshney R.K."/>
            <person name="Wang J."/>
            <person name="Ling H.Q."/>
            <person name="Wan P."/>
        </authorList>
    </citation>
    <scope>NUCLEOTIDE SEQUENCE</scope>
    <source>
        <strain evidence="2">cv. Jingnong 6</strain>
    </source>
</reference>
<proteinExistence type="predicted"/>
<name>A0A0L9TGR4_PHAAN</name>
<dbReference type="AlphaFoldDB" id="A0A0L9TGR4"/>
<protein>
    <submittedName>
        <fullName evidence="1">Uncharacterized protein</fullName>
    </submittedName>
</protein>
<evidence type="ECO:0000313" key="1">
    <source>
        <dbReference type="EMBL" id="KOM29783.1"/>
    </source>
</evidence>
<sequence>MGVRLSCGRLGALNWADDPLCGRPAHCCGGRSHMRMSGTSSGGRSLRGRPAFRWADDPLSGRPAFSGADDPLCGRPAFRWADDPLSGRPPLVGRTIPYVVARHFVGRTIPYVVARHFVISIILGKTCGAFLHEEGFNKALRQVTLLAGVQDPFSLGVDIEKDVFDGVLVDLNAAEENEPPVEAAAGGDN</sequence>
<dbReference type="Proteomes" id="UP000053144">
    <property type="component" value="Unassembled WGS sequence"/>
</dbReference>
<organism evidence="1 2">
    <name type="scientific">Phaseolus angularis</name>
    <name type="common">Azuki bean</name>
    <name type="synonym">Vigna angularis</name>
    <dbReference type="NCBI Taxonomy" id="3914"/>
    <lineage>
        <taxon>Eukaryota</taxon>
        <taxon>Viridiplantae</taxon>
        <taxon>Streptophyta</taxon>
        <taxon>Embryophyta</taxon>
        <taxon>Tracheophyta</taxon>
        <taxon>Spermatophyta</taxon>
        <taxon>Magnoliopsida</taxon>
        <taxon>eudicotyledons</taxon>
        <taxon>Gunneridae</taxon>
        <taxon>Pentapetalae</taxon>
        <taxon>rosids</taxon>
        <taxon>fabids</taxon>
        <taxon>Fabales</taxon>
        <taxon>Fabaceae</taxon>
        <taxon>Papilionoideae</taxon>
        <taxon>50 kb inversion clade</taxon>
        <taxon>NPAAA clade</taxon>
        <taxon>indigoferoid/millettioid clade</taxon>
        <taxon>Phaseoleae</taxon>
        <taxon>Vigna</taxon>
    </lineage>
</organism>
<dbReference type="EMBL" id="KQ258536">
    <property type="protein sequence ID" value="KOM29783.1"/>
    <property type="molecule type" value="Genomic_DNA"/>
</dbReference>
<evidence type="ECO:0000313" key="2">
    <source>
        <dbReference type="Proteomes" id="UP000053144"/>
    </source>
</evidence>
<gene>
    <name evidence="1" type="ORF">LR48_Vigan785s001100</name>
</gene>